<organism evidence="2 3">
    <name type="scientific">Allacma fusca</name>
    <dbReference type="NCBI Taxonomy" id="39272"/>
    <lineage>
        <taxon>Eukaryota</taxon>
        <taxon>Metazoa</taxon>
        <taxon>Ecdysozoa</taxon>
        <taxon>Arthropoda</taxon>
        <taxon>Hexapoda</taxon>
        <taxon>Collembola</taxon>
        <taxon>Symphypleona</taxon>
        <taxon>Sminthuridae</taxon>
        <taxon>Allacma</taxon>
    </lineage>
</organism>
<keyword evidence="3" id="KW-1185">Reference proteome</keyword>
<gene>
    <name evidence="2" type="ORF">AFUS01_LOCUS7909</name>
</gene>
<accession>A0A8J2K283</accession>
<dbReference type="EMBL" id="CAJVCH010054025">
    <property type="protein sequence ID" value="CAG7718524.1"/>
    <property type="molecule type" value="Genomic_DNA"/>
</dbReference>
<evidence type="ECO:0000259" key="1">
    <source>
        <dbReference type="Pfam" id="PF00151"/>
    </source>
</evidence>
<feature type="non-terminal residue" evidence="2">
    <location>
        <position position="1"/>
    </location>
</feature>
<feature type="domain" description="Lipase" evidence="1">
    <location>
        <begin position="1"/>
        <end position="37"/>
    </location>
</feature>
<dbReference type="InterPro" id="IPR013818">
    <property type="entry name" value="Lipase"/>
</dbReference>
<name>A0A8J2K283_9HEXA</name>
<evidence type="ECO:0000313" key="2">
    <source>
        <dbReference type="EMBL" id="CAG7718524.1"/>
    </source>
</evidence>
<protein>
    <recommendedName>
        <fullName evidence="1">Lipase domain-containing protein</fullName>
    </recommendedName>
</protein>
<dbReference type="Proteomes" id="UP000708208">
    <property type="component" value="Unassembled WGS sequence"/>
</dbReference>
<dbReference type="AlphaFoldDB" id="A0A8J2K283"/>
<dbReference type="OrthoDB" id="199913at2759"/>
<reference evidence="2" key="1">
    <citation type="submission" date="2021-06" db="EMBL/GenBank/DDBJ databases">
        <authorList>
            <person name="Hodson N. C."/>
            <person name="Mongue J. A."/>
            <person name="Jaron S. K."/>
        </authorList>
    </citation>
    <scope>NUCLEOTIDE SEQUENCE</scope>
</reference>
<sequence>HVAGIAGKTYLKDHGRKLGRVTGLDPAGPLFTAGSASTLAP</sequence>
<comment type="caution">
    <text evidence="2">The sequence shown here is derived from an EMBL/GenBank/DDBJ whole genome shotgun (WGS) entry which is preliminary data.</text>
</comment>
<feature type="non-terminal residue" evidence="2">
    <location>
        <position position="41"/>
    </location>
</feature>
<dbReference type="GO" id="GO:0016298">
    <property type="term" value="F:lipase activity"/>
    <property type="evidence" value="ECO:0007669"/>
    <property type="project" value="InterPro"/>
</dbReference>
<dbReference type="Pfam" id="PF00151">
    <property type="entry name" value="Lipase"/>
    <property type="match status" value="1"/>
</dbReference>
<proteinExistence type="predicted"/>
<evidence type="ECO:0000313" key="3">
    <source>
        <dbReference type="Proteomes" id="UP000708208"/>
    </source>
</evidence>